<comment type="similarity">
    <text evidence="1">Belongs to the ner transcriptional regulatory family.</text>
</comment>
<evidence type="ECO:0000313" key="7">
    <source>
        <dbReference type="Proteomes" id="UP000683583"/>
    </source>
</evidence>
<evidence type="ECO:0000256" key="2">
    <source>
        <dbReference type="ARBA" id="ARBA00023015"/>
    </source>
</evidence>
<dbReference type="Proteomes" id="UP000683583">
    <property type="component" value="Chromosome"/>
</dbReference>
<protein>
    <submittedName>
        <fullName evidence="6">Helix-turn-helix domain-containing protein</fullName>
    </submittedName>
</protein>
<dbReference type="Pfam" id="PF13693">
    <property type="entry name" value="HTH_35"/>
    <property type="match status" value="1"/>
</dbReference>
<sequence length="87" mass="9865">MVWYKACVLAVLKRKEVSLATLGVSSYTTINALVRPWHKVNFFHARAIGINPELIRPRCYSKSLAQGVYIQEESSTAKSYVKSYVNL</sequence>
<dbReference type="EMBL" id="CP077290">
    <property type="protein sequence ID" value="QXA51285.1"/>
    <property type="molecule type" value="Genomic_DNA"/>
</dbReference>
<evidence type="ECO:0000256" key="4">
    <source>
        <dbReference type="ARBA" id="ARBA00023163"/>
    </source>
</evidence>
<dbReference type="InterPro" id="IPR038722">
    <property type="entry name" value="Ner_HTH_dom"/>
</dbReference>
<evidence type="ECO:0000259" key="5">
    <source>
        <dbReference type="Pfam" id="PF13693"/>
    </source>
</evidence>
<evidence type="ECO:0000256" key="1">
    <source>
        <dbReference type="ARBA" id="ARBA00006157"/>
    </source>
</evidence>
<gene>
    <name evidence="6" type="ORF">I6L58_09740</name>
</gene>
<keyword evidence="3" id="KW-0238">DNA-binding</keyword>
<dbReference type="SUPFAM" id="SSF47413">
    <property type="entry name" value="lambda repressor-like DNA-binding domains"/>
    <property type="match status" value="1"/>
</dbReference>
<organism evidence="6 7">
    <name type="scientific">Enterobacter cancerogenus</name>
    <dbReference type="NCBI Taxonomy" id="69218"/>
    <lineage>
        <taxon>Bacteria</taxon>
        <taxon>Pseudomonadati</taxon>
        <taxon>Pseudomonadota</taxon>
        <taxon>Gammaproteobacteria</taxon>
        <taxon>Enterobacterales</taxon>
        <taxon>Enterobacteriaceae</taxon>
        <taxon>Enterobacter</taxon>
        <taxon>Enterobacter cloacae complex</taxon>
    </lineage>
</organism>
<keyword evidence="2" id="KW-0805">Transcription regulation</keyword>
<proteinExistence type="inferred from homology"/>
<feature type="domain" description="Ner winged helix-turn-helix DNA-binding" evidence="5">
    <location>
        <begin position="3"/>
        <end position="63"/>
    </location>
</feature>
<reference evidence="6 7" key="1">
    <citation type="submission" date="2021-06" db="EMBL/GenBank/DDBJ databases">
        <title>FDA dAtabase for Regulatory Grade micrObial Sequences (FDA-ARGOS): Supporting development and validation of Infectious Disease Dx tests.</title>
        <authorList>
            <person name="Sproer C."/>
            <person name="Gronow S."/>
            <person name="Severitt S."/>
            <person name="Schroder I."/>
            <person name="Tallon L."/>
            <person name="Sadzewicz L."/>
            <person name="Zhao X."/>
            <person name="Boylan J."/>
            <person name="Ott S."/>
            <person name="Bowen H."/>
            <person name="Vavikolanu K."/>
            <person name="Mehta A."/>
            <person name="Aluvathingal J."/>
            <person name="Nadendla S."/>
            <person name="Lowell S."/>
            <person name="Myers T."/>
            <person name="Yan Y."/>
        </authorList>
    </citation>
    <scope>NUCLEOTIDE SEQUENCE [LARGE SCALE GENOMIC DNA]</scope>
    <source>
        <strain evidence="6 7">FDAARGOS 1428</strain>
    </source>
</reference>
<evidence type="ECO:0000313" key="6">
    <source>
        <dbReference type="EMBL" id="QXA51285.1"/>
    </source>
</evidence>
<accession>A0ABX8KRW5</accession>
<keyword evidence="4" id="KW-0804">Transcription</keyword>
<evidence type="ECO:0000256" key="3">
    <source>
        <dbReference type="ARBA" id="ARBA00023125"/>
    </source>
</evidence>
<name>A0ABX8KRW5_9ENTR</name>
<keyword evidence="7" id="KW-1185">Reference proteome</keyword>
<dbReference type="RefSeq" id="WP_088208777.1">
    <property type="nucleotide sequence ID" value="NZ_CP077290.1"/>
</dbReference>
<dbReference type="InterPro" id="IPR010982">
    <property type="entry name" value="Lambda_DNA-bd_dom_sf"/>
</dbReference>